<evidence type="ECO:0000313" key="2">
    <source>
        <dbReference type="EMBL" id="RDX94865.1"/>
    </source>
</evidence>
<protein>
    <submittedName>
        <fullName evidence="2">Uncharacterized protein</fullName>
    </submittedName>
</protein>
<sequence length="192" mass="21763">MGLPLLPMILYGRDPFSGNVWNRCHDFSQNRGTLVEEELLQPCGKAVLPMDKPRPSGRIQGISMYKARSLLTAGSLQIQLQGSTSRPRQEREGEERRGETLDQLGRHSYLLHSLALVEYPSDLRIRARKRSNTLRYTLLLNTSQTIGIRARKSSNTLRCTFSPSTPLDHQDSSKETIEHPMGYTLAKHPLDH</sequence>
<dbReference type="Proteomes" id="UP000257109">
    <property type="component" value="Unassembled WGS sequence"/>
</dbReference>
<feature type="region of interest" description="Disordered" evidence="1">
    <location>
        <begin position="79"/>
        <end position="102"/>
    </location>
</feature>
<gene>
    <name evidence="2" type="ORF">CR513_22701</name>
</gene>
<name>A0A371GWD8_MUCPR</name>
<organism evidence="2 3">
    <name type="scientific">Mucuna pruriens</name>
    <name type="common">Velvet bean</name>
    <name type="synonym">Dolichos pruriens</name>
    <dbReference type="NCBI Taxonomy" id="157652"/>
    <lineage>
        <taxon>Eukaryota</taxon>
        <taxon>Viridiplantae</taxon>
        <taxon>Streptophyta</taxon>
        <taxon>Embryophyta</taxon>
        <taxon>Tracheophyta</taxon>
        <taxon>Spermatophyta</taxon>
        <taxon>Magnoliopsida</taxon>
        <taxon>eudicotyledons</taxon>
        <taxon>Gunneridae</taxon>
        <taxon>Pentapetalae</taxon>
        <taxon>rosids</taxon>
        <taxon>fabids</taxon>
        <taxon>Fabales</taxon>
        <taxon>Fabaceae</taxon>
        <taxon>Papilionoideae</taxon>
        <taxon>50 kb inversion clade</taxon>
        <taxon>NPAAA clade</taxon>
        <taxon>indigoferoid/millettioid clade</taxon>
        <taxon>Phaseoleae</taxon>
        <taxon>Mucuna</taxon>
    </lineage>
</organism>
<evidence type="ECO:0000256" key="1">
    <source>
        <dbReference type="SAM" id="MobiDB-lite"/>
    </source>
</evidence>
<dbReference type="EMBL" id="QJKJ01004263">
    <property type="protein sequence ID" value="RDX94865.1"/>
    <property type="molecule type" value="Genomic_DNA"/>
</dbReference>
<reference evidence="2" key="1">
    <citation type="submission" date="2018-05" db="EMBL/GenBank/DDBJ databases">
        <title>Draft genome of Mucuna pruriens seed.</title>
        <authorList>
            <person name="Nnadi N.E."/>
            <person name="Vos R."/>
            <person name="Hasami M.H."/>
            <person name="Devisetty U.K."/>
            <person name="Aguiy J.C."/>
        </authorList>
    </citation>
    <scope>NUCLEOTIDE SEQUENCE [LARGE SCALE GENOMIC DNA]</scope>
    <source>
        <strain evidence="2">JCA_2017</strain>
    </source>
</reference>
<accession>A0A371GWD8</accession>
<evidence type="ECO:0000313" key="3">
    <source>
        <dbReference type="Proteomes" id="UP000257109"/>
    </source>
</evidence>
<dbReference type="AlphaFoldDB" id="A0A371GWD8"/>
<proteinExistence type="predicted"/>
<feature type="compositionally biased region" description="Basic and acidic residues" evidence="1">
    <location>
        <begin position="87"/>
        <end position="100"/>
    </location>
</feature>
<feature type="non-terminal residue" evidence="2">
    <location>
        <position position="1"/>
    </location>
</feature>
<comment type="caution">
    <text evidence="2">The sequence shown here is derived from an EMBL/GenBank/DDBJ whole genome shotgun (WGS) entry which is preliminary data.</text>
</comment>
<keyword evidence="3" id="KW-1185">Reference proteome</keyword>